<name>A0A166U8L9_9AGAM</name>
<accession>A0A166U8L9</accession>
<protein>
    <submittedName>
        <fullName evidence="1">Uncharacterized protein</fullName>
    </submittedName>
</protein>
<gene>
    <name evidence="1" type="ORF">FIBSPDRAFT_849400</name>
</gene>
<organism evidence="1">
    <name type="scientific">Athelia psychrophila</name>
    <dbReference type="NCBI Taxonomy" id="1759441"/>
    <lineage>
        <taxon>Eukaryota</taxon>
        <taxon>Fungi</taxon>
        <taxon>Dikarya</taxon>
        <taxon>Basidiomycota</taxon>
        <taxon>Agaricomycotina</taxon>
        <taxon>Agaricomycetes</taxon>
        <taxon>Agaricomycetidae</taxon>
        <taxon>Atheliales</taxon>
        <taxon>Atheliaceae</taxon>
        <taxon>Athelia</taxon>
    </lineage>
</organism>
<dbReference type="EMBL" id="KV417489">
    <property type="protein sequence ID" value="KZP31438.1"/>
    <property type="molecule type" value="Genomic_DNA"/>
</dbReference>
<reference evidence="1" key="1">
    <citation type="journal article" date="2016" name="Mol. Biol. Evol.">
        <title>Comparative Genomics of Early-Diverging Mushroom-Forming Fungi Provides Insights into the Origins of Lignocellulose Decay Capabilities.</title>
        <authorList>
            <person name="Nagy L.G."/>
            <person name="Riley R."/>
            <person name="Tritt A."/>
            <person name="Adam C."/>
            <person name="Daum C."/>
            <person name="Floudas D."/>
            <person name="Sun H."/>
            <person name="Yadav J.S."/>
            <person name="Pangilinan J."/>
            <person name="Larsson K.H."/>
            <person name="Matsuura K."/>
            <person name="Barry K."/>
            <person name="Labutti K."/>
            <person name="Kuo R."/>
            <person name="Ohm R.A."/>
            <person name="Bhattacharya S.S."/>
            <person name="Shirouzu T."/>
            <person name="Yoshinaga Y."/>
            <person name="Martin F.M."/>
            <person name="Grigoriev I.V."/>
            <person name="Hibbett D.S."/>
        </authorList>
    </citation>
    <scope>NUCLEOTIDE SEQUENCE [LARGE SCALE GENOMIC DNA]</scope>
    <source>
        <strain evidence="1">CBS 109695</strain>
    </source>
</reference>
<sequence length="57" mass="6307">MPSVSRFTKPVGTALKADSQRFANHFDLDDSGNVETLRTRVKAYLDAHADDLASDRV</sequence>
<dbReference type="AlphaFoldDB" id="A0A166U8L9"/>
<evidence type="ECO:0000313" key="1">
    <source>
        <dbReference type="EMBL" id="KZP31438.1"/>
    </source>
</evidence>
<proteinExistence type="predicted"/>